<accession>A0AAW7X9F2</accession>
<name>A0AAW7X9F2_9GAMM</name>
<gene>
    <name evidence="6" type="ORF">Q4521_17125</name>
</gene>
<evidence type="ECO:0000256" key="1">
    <source>
        <dbReference type="ARBA" id="ARBA00007365"/>
    </source>
</evidence>
<protein>
    <recommendedName>
        <fullName evidence="4">Peptidyl-prolyl cis-trans isomerase</fullName>
        <shortName evidence="4">PPIase</shortName>
        <ecNumber evidence="4">5.2.1.8</ecNumber>
    </recommendedName>
</protein>
<dbReference type="PANTHER" id="PTHR43246">
    <property type="entry name" value="PEPTIDYL-PROLYL CIS-TRANS ISOMERASE CYP38, CHLOROPLASTIC"/>
    <property type="match status" value="1"/>
</dbReference>
<keyword evidence="2 4" id="KW-0697">Rotamase</keyword>
<comment type="caution">
    <text evidence="6">The sequence shown here is derived from an EMBL/GenBank/DDBJ whole genome shotgun (WGS) entry which is preliminary data.</text>
</comment>
<dbReference type="InterPro" id="IPR044665">
    <property type="entry name" value="E_coli_cyclophilin_A-like"/>
</dbReference>
<comment type="similarity">
    <text evidence="1 4">Belongs to the cyclophilin-type PPIase family.</text>
</comment>
<dbReference type="InterPro" id="IPR029000">
    <property type="entry name" value="Cyclophilin-like_dom_sf"/>
</dbReference>
<evidence type="ECO:0000256" key="2">
    <source>
        <dbReference type="ARBA" id="ARBA00023110"/>
    </source>
</evidence>
<sequence>MPLITRFIAILLLCSATLCYAADTKQGNPTVELRTDLGVIVLELFPKKAPITVENFLGYVDSGFYDGTIFHRVIPGFVIQGGGLTYDFQNKPTLSPIKNESDNGLKNTIGTLSMARTSNPDSATSQFFININDNAHLDPQGGRPGYAVFAKVISGFDVLDKIVKEPRGLYKNHKDAPNFAVRILKAKRL</sequence>
<comment type="function">
    <text evidence="4">PPIases accelerate the folding of proteins. It catalyzes the cis-trans isomerization of proline imidic peptide bonds in oligopeptides.</text>
</comment>
<evidence type="ECO:0000313" key="7">
    <source>
        <dbReference type="Proteomes" id="UP001169760"/>
    </source>
</evidence>
<evidence type="ECO:0000256" key="4">
    <source>
        <dbReference type="RuleBase" id="RU363019"/>
    </source>
</evidence>
<comment type="catalytic activity">
    <reaction evidence="4">
        <text>[protein]-peptidylproline (omega=180) = [protein]-peptidylproline (omega=0)</text>
        <dbReference type="Rhea" id="RHEA:16237"/>
        <dbReference type="Rhea" id="RHEA-COMP:10747"/>
        <dbReference type="Rhea" id="RHEA-COMP:10748"/>
        <dbReference type="ChEBI" id="CHEBI:83833"/>
        <dbReference type="ChEBI" id="CHEBI:83834"/>
        <dbReference type="EC" id="5.2.1.8"/>
    </reaction>
</comment>
<dbReference type="AlphaFoldDB" id="A0AAW7X9F2"/>
<dbReference type="InterPro" id="IPR002130">
    <property type="entry name" value="Cyclophilin-type_PPIase_dom"/>
</dbReference>
<dbReference type="EMBL" id="JAUOPB010000013">
    <property type="protein sequence ID" value="MDO6424210.1"/>
    <property type="molecule type" value="Genomic_DNA"/>
</dbReference>
<keyword evidence="4" id="KW-0732">Signal</keyword>
<dbReference type="GO" id="GO:0006457">
    <property type="term" value="P:protein folding"/>
    <property type="evidence" value="ECO:0007669"/>
    <property type="project" value="InterPro"/>
</dbReference>
<dbReference type="Gene3D" id="2.40.100.10">
    <property type="entry name" value="Cyclophilin-like"/>
    <property type="match status" value="1"/>
</dbReference>
<dbReference type="SUPFAM" id="SSF50891">
    <property type="entry name" value="Cyclophilin-like"/>
    <property type="match status" value="1"/>
</dbReference>
<dbReference type="Proteomes" id="UP001169760">
    <property type="component" value="Unassembled WGS sequence"/>
</dbReference>
<dbReference type="PRINTS" id="PR00153">
    <property type="entry name" value="CSAPPISMRASE"/>
</dbReference>
<dbReference type="PROSITE" id="PS50072">
    <property type="entry name" value="CSA_PPIASE_2"/>
    <property type="match status" value="1"/>
</dbReference>
<organism evidence="6 7">
    <name type="scientific">Saccharophagus degradans</name>
    <dbReference type="NCBI Taxonomy" id="86304"/>
    <lineage>
        <taxon>Bacteria</taxon>
        <taxon>Pseudomonadati</taxon>
        <taxon>Pseudomonadota</taxon>
        <taxon>Gammaproteobacteria</taxon>
        <taxon>Cellvibrionales</taxon>
        <taxon>Cellvibrionaceae</taxon>
        <taxon>Saccharophagus</taxon>
    </lineage>
</organism>
<dbReference type="GO" id="GO:0003755">
    <property type="term" value="F:peptidyl-prolyl cis-trans isomerase activity"/>
    <property type="evidence" value="ECO:0007669"/>
    <property type="project" value="UniProtKB-UniRule"/>
</dbReference>
<keyword evidence="3 4" id="KW-0413">Isomerase</keyword>
<evidence type="ECO:0000259" key="5">
    <source>
        <dbReference type="PROSITE" id="PS50072"/>
    </source>
</evidence>
<dbReference type="PROSITE" id="PS00170">
    <property type="entry name" value="CSA_PPIASE_1"/>
    <property type="match status" value="1"/>
</dbReference>
<feature type="signal peptide" evidence="4">
    <location>
        <begin position="1"/>
        <end position="21"/>
    </location>
</feature>
<proteinExistence type="inferred from homology"/>
<evidence type="ECO:0000313" key="6">
    <source>
        <dbReference type="EMBL" id="MDO6424210.1"/>
    </source>
</evidence>
<feature type="domain" description="PPIase cyclophilin-type" evidence="5">
    <location>
        <begin position="35"/>
        <end position="188"/>
    </location>
</feature>
<dbReference type="Pfam" id="PF00160">
    <property type="entry name" value="Pro_isomerase"/>
    <property type="match status" value="1"/>
</dbReference>
<dbReference type="CDD" id="cd01920">
    <property type="entry name" value="cyclophilin_EcCYP_like"/>
    <property type="match status" value="1"/>
</dbReference>
<dbReference type="RefSeq" id="WP_303493622.1">
    <property type="nucleotide sequence ID" value="NZ_JAUOPB010000013.1"/>
</dbReference>
<feature type="chain" id="PRO_5043096740" description="Peptidyl-prolyl cis-trans isomerase" evidence="4">
    <location>
        <begin position="22"/>
        <end position="189"/>
    </location>
</feature>
<reference evidence="6" key="1">
    <citation type="submission" date="2023-07" db="EMBL/GenBank/DDBJ databases">
        <title>Genome content predicts the carbon catabolic preferences of heterotrophic bacteria.</title>
        <authorList>
            <person name="Gralka M."/>
        </authorList>
    </citation>
    <scope>NUCLEOTIDE SEQUENCE</scope>
    <source>
        <strain evidence="6">I3M17_2</strain>
    </source>
</reference>
<dbReference type="InterPro" id="IPR020892">
    <property type="entry name" value="Cyclophilin-type_PPIase_CS"/>
</dbReference>
<evidence type="ECO:0000256" key="3">
    <source>
        <dbReference type="ARBA" id="ARBA00023235"/>
    </source>
</evidence>
<dbReference type="EC" id="5.2.1.8" evidence="4"/>